<dbReference type="Gene3D" id="1.10.10.10">
    <property type="entry name" value="Winged helix-like DNA-binding domain superfamily/Winged helix DNA-binding domain"/>
    <property type="match status" value="1"/>
</dbReference>
<feature type="domain" description="HTH arsR-type" evidence="4">
    <location>
        <begin position="27"/>
        <end position="123"/>
    </location>
</feature>
<keyword evidence="2" id="KW-0238">DNA-binding</keyword>
<proteinExistence type="predicted"/>
<dbReference type="EMBL" id="JAMYJR010000038">
    <property type="protein sequence ID" value="MCO8275585.1"/>
    <property type="molecule type" value="Genomic_DNA"/>
</dbReference>
<dbReference type="InterPro" id="IPR011991">
    <property type="entry name" value="ArsR-like_HTH"/>
</dbReference>
<dbReference type="PANTHER" id="PTHR33154:SF18">
    <property type="entry name" value="ARSENICAL RESISTANCE OPERON REPRESSOR"/>
    <property type="match status" value="1"/>
</dbReference>
<keyword evidence="3" id="KW-0804">Transcription</keyword>
<dbReference type="CDD" id="cd00090">
    <property type="entry name" value="HTH_ARSR"/>
    <property type="match status" value="1"/>
</dbReference>
<dbReference type="PANTHER" id="PTHR33154">
    <property type="entry name" value="TRANSCRIPTIONAL REGULATOR, ARSR FAMILY"/>
    <property type="match status" value="1"/>
</dbReference>
<dbReference type="PROSITE" id="PS00846">
    <property type="entry name" value="HTH_ARSR_1"/>
    <property type="match status" value="1"/>
</dbReference>
<name>A0ABT1DXH4_9ACTN</name>
<dbReference type="RefSeq" id="WP_253241647.1">
    <property type="nucleotide sequence ID" value="NZ_JAMYJR010000038.1"/>
</dbReference>
<dbReference type="InterPro" id="IPR001845">
    <property type="entry name" value="HTH_ArsR_DNA-bd_dom"/>
</dbReference>
<dbReference type="PRINTS" id="PR00778">
    <property type="entry name" value="HTHARSR"/>
</dbReference>
<dbReference type="InterPro" id="IPR051081">
    <property type="entry name" value="HTH_MetalResp_TranReg"/>
</dbReference>
<sequence length="131" mass="13508">MSKPAAPLAVADPSAAACCAPMAQSRIPAEAAGSLAQAFKALGDPIRLQLMSMIASAPGGEICVCDLTPAFAISGPTISHHLKVLKESGLVTAERRASWVYYRPVPALMRRLSALLDIADQVGAITVKGPA</sequence>
<evidence type="ECO:0000313" key="5">
    <source>
        <dbReference type="EMBL" id="MCO8275585.1"/>
    </source>
</evidence>
<gene>
    <name evidence="5" type="ORF">M1L60_33870</name>
</gene>
<dbReference type="InterPro" id="IPR036388">
    <property type="entry name" value="WH-like_DNA-bd_sf"/>
</dbReference>
<accession>A0ABT1DXH4</accession>
<dbReference type="SUPFAM" id="SSF46785">
    <property type="entry name" value="Winged helix' DNA-binding domain"/>
    <property type="match status" value="1"/>
</dbReference>
<evidence type="ECO:0000259" key="4">
    <source>
        <dbReference type="PROSITE" id="PS50987"/>
    </source>
</evidence>
<dbReference type="SMART" id="SM00418">
    <property type="entry name" value="HTH_ARSR"/>
    <property type="match status" value="1"/>
</dbReference>
<dbReference type="Pfam" id="PF01022">
    <property type="entry name" value="HTH_5"/>
    <property type="match status" value="1"/>
</dbReference>
<dbReference type="NCBIfam" id="NF033788">
    <property type="entry name" value="HTH_metalloreg"/>
    <property type="match status" value="1"/>
</dbReference>
<evidence type="ECO:0000313" key="6">
    <source>
        <dbReference type="Proteomes" id="UP001523369"/>
    </source>
</evidence>
<dbReference type="InterPro" id="IPR018334">
    <property type="entry name" value="ArsR_HTH"/>
</dbReference>
<comment type="caution">
    <text evidence="5">The sequence shown here is derived from an EMBL/GenBank/DDBJ whole genome shotgun (WGS) entry which is preliminary data.</text>
</comment>
<dbReference type="InterPro" id="IPR036390">
    <property type="entry name" value="WH_DNA-bd_sf"/>
</dbReference>
<dbReference type="PROSITE" id="PS50987">
    <property type="entry name" value="HTH_ARSR_2"/>
    <property type="match status" value="1"/>
</dbReference>
<protein>
    <submittedName>
        <fullName evidence="5">Metalloregulator ArsR/SmtB family transcription factor</fullName>
    </submittedName>
</protein>
<evidence type="ECO:0000256" key="3">
    <source>
        <dbReference type="ARBA" id="ARBA00023163"/>
    </source>
</evidence>
<evidence type="ECO:0000256" key="1">
    <source>
        <dbReference type="ARBA" id="ARBA00023015"/>
    </source>
</evidence>
<reference evidence="5 6" key="1">
    <citation type="submission" date="2022-06" db="EMBL/GenBank/DDBJ databases">
        <title>New Species of the Genus Actinoplanes, ActinopZanes ferrugineus.</title>
        <authorList>
            <person name="Ding P."/>
        </authorList>
    </citation>
    <scope>NUCLEOTIDE SEQUENCE [LARGE SCALE GENOMIC DNA]</scope>
    <source>
        <strain evidence="5 6">TRM88003</strain>
    </source>
</reference>
<keyword evidence="6" id="KW-1185">Reference proteome</keyword>
<evidence type="ECO:0000256" key="2">
    <source>
        <dbReference type="ARBA" id="ARBA00023125"/>
    </source>
</evidence>
<organism evidence="5 6">
    <name type="scientific">Paractinoplanes aksuensis</name>
    <dbReference type="NCBI Taxonomy" id="2939490"/>
    <lineage>
        <taxon>Bacteria</taxon>
        <taxon>Bacillati</taxon>
        <taxon>Actinomycetota</taxon>
        <taxon>Actinomycetes</taxon>
        <taxon>Micromonosporales</taxon>
        <taxon>Micromonosporaceae</taxon>
        <taxon>Paractinoplanes</taxon>
    </lineage>
</organism>
<dbReference type="Proteomes" id="UP001523369">
    <property type="component" value="Unassembled WGS sequence"/>
</dbReference>
<keyword evidence="1" id="KW-0805">Transcription regulation</keyword>